<dbReference type="Gene3D" id="3.40.50.300">
    <property type="entry name" value="P-loop containing nucleotide triphosphate hydrolases"/>
    <property type="match status" value="2"/>
</dbReference>
<feature type="coiled-coil region" evidence="1">
    <location>
        <begin position="485"/>
        <end position="526"/>
    </location>
</feature>
<feature type="domain" description="YhaN AAA" evidence="2">
    <location>
        <begin position="1"/>
        <end position="207"/>
    </location>
</feature>
<dbReference type="PANTHER" id="PTHR41259:SF1">
    <property type="entry name" value="DOUBLE-STRAND BREAK REPAIR RAD50 ATPASE, PUTATIVE-RELATED"/>
    <property type="match status" value="1"/>
</dbReference>
<feature type="coiled-coil region" evidence="1">
    <location>
        <begin position="393"/>
        <end position="456"/>
    </location>
</feature>
<feature type="coiled-coil region" evidence="1">
    <location>
        <begin position="784"/>
        <end position="924"/>
    </location>
</feature>
<sequence>MRLIRLGLDRFGHFTDGGIDLGVRPDFHIVCGSNEAGKTTTLRALGDLFFGIETRSPYNFKHDYADLRLTAEIEAADGRRLAFQRRKGRQNTLLDAGGSGSLPDSALAAFLGPIDRDFFEGMFGLDHNRLRRGGEDILAARGDVGQSLFGAGAGVMGISQVLAELDAEANALFSSRRVASKPFYQALDRHADARKRLREAAVSGDEWRQVQADAEAAEARIRDCRERLNQLEAARAKAERIRRTRHLVSQIAELEDSLGALADALVLAEDAADRRQAALRQRDEASRDVERCGAVAAKLAEELDGLTVPEAILASGAAIEALHEQRGAIRDQRTDLPKRESELRQLRDQAADLLRRLGSSLPIDRAAEAIPPRSVLADVRALIAEEGRLRARSDAAADQLAKCRVEAARLEAQLEAIGTPADAVILSAAIAEVKARGTLEQTLAEGQARLHRLKERIAAQVAALPLWQGSLDGLLQAKVPDDSTVNRFEKEFADLESRSTRAREKAEELRGQLSQLDAELAALKGTSEIPTADAIAEARRRRDTGWRVVRRTFIDRDPPPLSTDEAELFDSTHDLPGLFERTIRAADDLVDRKEAEAHRVASYVQLTSRHQDTVRRLTSAAHEASACERSRAELEAAWTAAWRPAGLVPASPREMSAWLARVAALVRDADSARDLEASCRRMERDLAGAHAQLVAALSAHGSLVSPQTGLGILLRQADGLAQRLTEAALQRQGCMDRLVEQRVKVAEAERQADACAQALGVWQQGWGKLVERLGRETTATPAGIEETLGALEELGRRLDAIKELTHRVERIRDNVGQFEAEAVRLATALGLAADGDAIELAGILLAQLQQARRDLERHQDLAARLGNARSEVASAEQAVRDAEVALERLRAEAGSTDDGALAEAIRRSNQRRDAERRLAELRHQLLAAGDGLGAAQLMAEVAECDPDQLAGDLQRISAEIADLQTQGTELGGEQQRLRQRLGEMERGRGGGTAAQEAQEALADLRDTAESYARVRTAALLLRRAVDRYRQEQQGPLLRRAAELFGTLTLGNYTGLKVEFDDRDQAILKGERRTGALVDVSGMSDGTRDQLFLALRVAAIELYVAGAEPIPFVADDLLVNYDDDRAAAALSVLHDLSRQTQVLFFTHHSHLCDVAKRRLGTGALKVHALDQVVPA</sequence>
<dbReference type="SUPFAM" id="SSF52540">
    <property type="entry name" value="P-loop containing nucleoside triphosphate hydrolases"/>
    <property type="match status" value="1"/>
</dbReference>
<dbReference type="PANTHER" id="PTHR41259">
    <property type="entry name" value="DOUBLE-STRAND BREAK REPAIR RAD50 ATPASE, PUTATIVE-RELATED"/>
    <property type="match status" value="1"/>
</dbReference>
<evidence type="ECO:0000313" key="3">
    <source>
        <dbReference type="EMBL" id="QQP91635.1"/>
    </source>
</evidence>
<name>A0ABX7BDH0_9PROT</name>
<evidence type="ECO:0000313" key="4">
    <source>
        <dbReference type="Proteomes" id="UP000595197"/>
    </source>
</evidence>
<keyword evidence="1" id="KW-0175">Coiled coil</keyword>
<organism evidence="3 4">
    <name type="scientific">Skermanella cutis</name>
    <dbReference type="NCBI Taxonomy" id="2775420"/>
    <lineage>
        <taxon>Bacteria</taxon>
        <taxon>Pseudomonadati</taxon>
        <taxon>Pseudomonadota</taxon>
        <taxon>Alphaproteobacteria</taxon>
        <taxon>Rhodospirillales</taxon>
        <taxon>Azospirillaceae</taxon>
        <taxon>Skermanella</taxon>
    </lineage>
</organism>
<feature type="coiled-coil region" evidence="1">
    <location>
        <begin position="214"/>
        <end position="244"/>
    </location>
</feature>
<dbReference type="InterPro" id="IPR038734">
    <property type="entry name" value="YhaN_AAA"/>
</dbReference>
<dbReference type="Pfam" id="PF13514">
    <property type="entry name" value="AAA_27"/>
    <property type="match status" value="1"/>
</dbReference>
<evidence type="ECO:0000259" key="2">
    <source>
        <dbReference type="Pfam" id="PF13514"/>
    </source>
</evidence>
<proteinExistence type="predicted"/>
<evidence type="ECO:0000256" key="1">
    <source>
        <dbReference type="SAM" id="Coils"/>
    </source>
</evidence>
<dbReference type="InterPro" id="IPR027417">
    <property type="entry name" value="P-loop_NTPase"/>
</dbReference>
<dbReference type="Proteomes" id="UP000595197">
    <property type="component" value="Chromosome"/>
</dbReference>
<reference evidence="3" key="1">
    <citation type="submission" date="2021-02" db="EMBL/GenBank/DDBJ databases">
        <title>Skermanella TT6 skin isolate.</title>
        <authorList>
            <person name="Lee K."/>
            <person name="Ganzorig M."/>
        </authorList>
    </citation>
    <scope>NUCLEOTIDE SEQUENCE</scope>
    <source>
        <strain evidence="3">TT6</strain>
    </source>
</reference>
<dbReference type="RefSeq" id="WP_201079754.1">
    <property type="nucleotide sequence ID" value="NZ_CP067420.1"/>
</dbReference>
<keyword evidence="4" id="KW-1185">Reference proteome</keyword>
<protein>
    <submittedName>
        <fullName evidence="3">AAA family ATPase</fullName>
    </submittedName>
</protein>
<dbReference type="EMBL" id="CP067420">
    <property type="protein sequence ID" value="QQP91635.1"/>
    <property type="molecule type" value="Genomic_DNA"/>
</dbReference>
<accession>A0ABX7BDH0</accession>
<gene>
    <name evidence="3" type="ORF">IGS68_10675</name>
</gene>